<feature type="compositionally biased region" description="Pro residues" evidence="1">
    <location>
        <begin position="136"/>
        <end position="151"/>
    </location>
</feature>
<feature type="compositionally biased region" description="Low complexity" evidence="1">
    <location>
        <begin position="516"/>
        <end position="526"/>
    </location>
</feature>
<keyword evidence="3" id="KW-1185">Reference proteome</keyword>
<sequence length="526" mass="56304">MGERRRGQISTYLSVPLFVSPSREMPHAPCGIANVARVVAAKGLSPHHRPSLPHPVLGCDASRPRVVPRRLTSGKEDLTLTHPETPIPHPTEVSSHPPTPIPSPKLPNLNPSTTPSSPLRTVPPLLSHPKKTLSPRTPPQPLAPHSHPAPLPQSITPMLDLSLIRISVTEPAGWSPRRARSVCPPARPLTHLKRRERREISSRLLAATSPRDSLCALPHSNLNCHLLFLFFPSIFHLFHLSPFPLPLLFLFPSPSAIRLSGSLFPLPLPSSFPPFFPFSPPLPFPLAFPFQVFPTIPPTFPSPFPLPLPSLPIPSYPIPIPFPFPSLHPPPVPQCPSPSFSPHPSPLLSPPSTSLATLARIYDSQRQEEDTSRDASGIEAEGRGVGRGGARGRAKTAPRRASSVRKNRGEGIGREAGADLESGRSGSDGRAGWSGDCLVGGSADLRLARRNSNEGKGAPVALASDGEAMKPKWVRRGGRSPRSGGRESLACGAMPAGRRGASRAVPREAAAPSRMLLSLSSSSGAR</sequence>
<dbReference type="AlphaFoldDB" id="A0A423T529"/>
<evidence type="ECO:0000313" key="3">
    <source>
        <dbReference type="Proteomes" id="UP000283509"/>
    </source>
</evidence>
<feature type="region of interest" description="Disordered" evidence="1">
    <location>
        <begin position="449"/>
        <end position="526"/>
    </location>
</feature>
<dbReference type="Proteomes" id="UP000283509">
    <property type="component" value="Unassembled WGS sequence"/>
</dbReference>
<feature type="compositionally biased region" description="Low complexity" evidence="1">
    <location>
        <begin position="106"/>
        <end position="127"/>
    </location>
</feature>
<organism evidence="2 3">
    <name type="scientific">Penaeus vannamei</name>
    <name type="common">Whiteleg shrimp</name>
    <name type="synonym">Litopenaeus vannamei</name>
    <dbReference type="NCBI Taxonomy" id="6689"/>
    <lineage>
        <taxon>Eukaryota</taxon>
        <taxon>Metazoa</taxon>
        <taxon>Ecdysozoa</taxon>
        <taxon>Arthropoda</taxon>
        <taxon>Crustacea</taxon>
        <taxon>Multicrustacea</taxon>
        <taxon>Malacostraca</taxon>
        <taxon>Eumalacostraca</taxon>
        <taxon>Eucarida</taxon>
        <taxon>Decapoda</taxon>
        <taxon>Dendrobranchiata</taxon>
        <taxon>Penaeoidea</taxon>
        <taxon>Penaeidae</taxon>
        <taxon>Penaeus</taxon>
    </lineage>
</organism>
<feature type="region of interest" description="Disordered" evidence="1">
    <location>
        <begin position="363"/>
        <end position="435"/>
    </location>
</feature>
<proteinExistence type="predicted"/>
<protein>
    <submittedName>
        <fullName evidence="2">Uncharacterized protein</fullName>
    </submittedName>
</protein>
<evidence type="ECO:0000256" key="1">
    <source>
        <dbReference type="SAM" id="MobiDB-lite"/>
    </source>
</evidence>
<dbReference type="EMBL" id="QCYY01002274">
    <property type="protein sequence ID" value="ROT71607.1"/>
    <property type="molecule type" value="Genomic_DNA"/>
</dbReference>
<name>A0A423T529_PENVA</name>
<feature type="compositionally biased region" description="Basic and acidic residues" evidence="1">
    <location>
        <begin position="363"/>
        <end position="373"/>
    </location>
</feature>
<feature type="region of interest" description="Disordered" evidence="1">
    <location>
        <begin position="45"/>
        <end position="152"/>
    </location>
</feature>
<comment type="caution">
    <text evidence="2">The sequence shown here is derived from an EMBL/GenBank/DDBJ whole genome shotgun (WGS) entry which is preliminary data.</text>
</comment>
<feature type="compositionally biased region" description="Basic residues" evidence="1">
    <location>
        <begin position="390"/>
        <end position="406"/>
    </location>
</feature>
<gene>
    <name evidence="2" type="ORF">C7M84_010058</name>
</gene>
<evidence type="ECO:0000313" key="2">
    <source>
        <dbReference type="EMBL" id="ROT71607.1"/>
    </source>
</evidence>
<feature type="compositionally biased region" description="Pro residues" evidence="1">
    <location>
        <begin position="333"/>
        <end position="349"/>
    </location>
</feature>
<accession>A0A423T529</accession>
<feature type="compositionally biased region" description="Basic and acidic residues" evidence="1">
    <location>
        <begin position="407"/>
        <end position="417"/>
    </location>
</feature>
<reference evidence="2 3" key="2">
    <citation type="submission" date="2019-01" db="EMBL/GenBank/DDBJ databases">
        <title>The decoding of complex shrimp genome reveals the adaptation for benthos swimmer, frequently molting mechanism and breeding impact on genome.</title>
        <authorList>
            <person name="Sun Y."/>
            <person name="Gao Y."/>
            <person name="Yu Y."/>
        </authorList>
    </citation>
    <scope>NUCLEOTIDE SEQUENCE [LARGE SCALE GENOMIC DNA]</scope>
    <source>
        <tissue evidence="2">Muscle</tissue>
    </source>
</reference>
<reference evidence="2 3" key="1">
    <citation type="submission" date="2018-04" db="EMBL/GenBank/DDBJ databases">
        <authorList>
            <person name="Zhang X."/>
            <person name="Yuan J."/>
            <person name="Li F."/>
            <person name="Xiang J."/>
        </authorList>
    </citation>
    <scope>NUCLEOTIDE SEQUENCE [LARGE SCALE GENOMIC DNA]</scope>
    <source>
        <tissue evidence="2">Muscle</tissue>
    </source>
</reference>
<feature type="region of interest" description="Disordered" evidence="1">
    <location>
        <begin position="333"/>
        <end position="352"/>
    </location>
</feature>